<evidence type="ECO:0000313" key="6">
    <source>
        <dbReference type="Proteomes" id="UP000663860"/>
    </source>
</evidence>
<comment type="caution">
    <text evidence="5">The sequence shown here is derived from an EMBL/GenBank/DDBJ whole genome shotgun (WGS) entry which is preliminary data.</text>
</comment>
<dbReference type="PROSITE" id="PS50086">
    <property type="entry name" value="TBC_RABGAP"/>
    <property type="match status" value="2"/>
</dbReference>
<dbReference type="PANTHER" id="PTHR22957">
    <property type="entry name" value="TBC1 DOMAIN FAMILY MEMBER GTPASE-ACTIVATING PROTEIN"/>
    <property type="match status" value="1"/>
</dbReference>
<keyword evidence="1" id="KW-0343">GTPase activation</keyword>
<reference evidence="5" key="1">
    <citation type="submission" date="2021-02" db="EMBL/GenBank/DDBJ databases">
        <authorList>
            <person name="Nowell W R."/>
        </authorList>
    </citation>
    <scope>NUCLEOTIDE SEQUENCE</scope>
</reference>
<dbReference type="SUPFAM" id="SSF47923">
    <property type="entry name" value="Ypt/Rab-GAP domain of gyp1p"/>
    <property type="match status" value="3"/>
</dbReference>
<comment type="function">
    <text evidence="3">May act as a GTPase-activating protein for Rab family protein(s).</text>
</comment>
<dbReference type="Gene3D" id="1.10.8.270">
    <property type="entry name" value="putative rabgap domain of human tbc1 domain family member 14 like domains"/>
    <property type="match status" value="2"/>
</dbReference>
<dbReference type="InterPro" id="IPR000195">
    <property type="entry name" value="Rab-GAP-TBC_dom"/>
</dbReference>
<name>A0A814D836_9BILA</name>
<organism evidence="5 6">
    <name type="scientific">Adineta steineri</name>
    <dbReference type="NCBI Taxonomy" id="433720"/>
    <lineage>
        <taxon>Eukaryota</taxon>
        <taxon>Metazoa</taxon>
        <taxon>Spiralia</taxon>
        <taxon>Gnathifera</taxon>
        <taxon>Rotifera</taxon>
        <taxon>Eurotatoria</taxon>
        <taxon>Bdelloidea</taxon>
        <taxon>Adinetida</taxon>
        <taxon>Adinetidae</taxon>
        <taxon>Adineta</taxon>
    </lineage>
</organism>
<sequence>MSSNTQQTLWKTEHSVPGRPVFGAQHSPFSKKALVTNSVISKKKEQEKFNDYSINTDDAWEIDDGAMSLKLIDSDDNDDQSQILNISKQTVDEVASRVIQQHKSKIQSNKITLDASAVRRPIITSNLNSTTCPGIGRRIGDYPNIKPLVPIRYNNTINNNSNSSSSPSTRSNFFTKPDIDIQKEIKFKQIIEQPNVDLNELRKASWNGIPKQYRAQAWKLLCGYLSSKIERREDTLTRKREEYWSYVSQYYHTRTEIEHQDTFRQIHIDIPRMNPLMPIFQQTVVQELFERILFIWAIRHPASGYVQGINDLVTPFFVVFLSEFIENDIEIENFDISSLPERNRKIVEADSYWATSHLLEGIQDNYTFAQPGIQYKVLRRPIITSNLNSTTCPGIGRRIGDYPNIKPLVPIRYNNTINNNSNSSSPSTRSNFFTKPDIDIQKEIKFKQIIEQPNVDLNELRKASWNGIPKQYRAQAWKLLCGYLSSKIERREDTLTRKREEYWSYVSQYYHTRTEIEHQDTFRQIHIDIPRMNPLMPIFQQTVVQELFERILFIWAIRHPASGYVQGINDLVTPFFVVFLSEFIENDIEIENFDISSLPERNRKIVEADSYWATSHLLEGIQDNYTFAQPGIQYKVHIEIENFDISSLPERNRKIVEADSYWATSHLLEGIQDNYTFAQPGIQYKVRTLEELVKRIDEPLYRHLKDQHIEFLQFAFRWMNNLLMRELPVRCTIRLWDTYLSEQNGFSQFHLYICAAFLVRFSKDLLREKDFQGILLLLQNLPTHSWTSNDISILTAEAYQLKVMFANAPKHLTS</sequence>
<dbReference type="Gene3D" id="1.10.10.750">
    <property type="entry name" value="Ypt/Rab-GAP domain of gyp1p, domain 1"/>
    <property type="match status" value="2"/>
</dbReference>
<dbReference type="FunFam" id="1.10.10.750:FF:000009">
    <property type="entry name" value="TBC1 domain family member 22A"/>
    <property type="match status" value="2"/>
</dbReference>
<proteinExistence type="predicted"/>
<evidence type="ECO:0000256" key="1">
    <source>
        <dbReference type="ARBA" id="ARBA00022468"/>
    </source>
</evidence>
<dbReference type="AlphaFoldDB" id="A0A814D836"/>
<feature type="domain" description="Rab-GAP TBC" evidence="4">
    <location>
        <begin position="467"/>
        <end position="743"/>
    </location>
</feature>
<evidence type="ECO:0000256" key="3">
    <source>
        <dbReference type="ARBA" id="ARBA00043879"/>
    </source>
</evidence>
<dbReference type="FunFam" id="1.10.472.80:FF:000001">
    <property type="entry name" value="TBC1 domain family member 22B"/>
    <property type="match status" value="1"/>
</dbReference>
<dbReference type="PANTHER" id="PTHR22957:SF26">
    <property type="entry name" value="LD44506P"/>
    <property type="match status" value="1"/>
</dbReference>
<dbReference type="FunFam" id="1.10.8.270:FF:000004">
    <property type="entry name" value="TBC1 domain family, member 22B"/>
    <property type="match status" value="2"/>
</dbReference>
<dbReference type="GO" id="GO:0005096">
    <property type="term" value="F:GTPase activator activity"/>
    <property type="evidence" value="ECO:0007669"/>
    <property type="project" value="UniProtKB-KW"/>
</dbReference>
<dbReference type="SMART" id="SM00164">
    <property type="entry name" value="TBC"/>
    <property type="match status" value="2"/>
</dbReference>
<dbReference type="EMBL" id="CAJNOE010000128">
    <property type="protein sequence ID" value="CAF0951672.1"/>
    <property type="molecule type" value="Genomic_DNA"/>
</dbReference>
<evidence type="ECO:0000259" key="4">
    <source>
        <dbReference type="PROSITE" id="PS50086"/>
    </source>
</evidence>
<gene>
    <name evidence="5" type="ORF">IZO911_LOCUS15036</name>
</gene>
<dbReference type="Pfam" id="PF00566">
    <property type="entry name" value="RabGAP-TBC"/>
    <property type="match status" value="3"/>
</dbReference>
<evidence type="ECO:0000313" key="5">
    <source>
        <dbReference type="EMBL" id="CAF0951672.1"/>
    </source>
</evidence>
<dbReference type="Proteomes" id="UP000663860">
    <property type="component" value="Unassembled WGS sequence"/>
</dbReference>
<accession>A0A814D836</accession>
<keyword evidence="2" id="KW-0597">Phosphoprotein</keyword>
<dbReference type="Gene3D" id="1.10.472.80">
    <property type="entry name" value="Ypt/Rab-GAP domain of gyp1p, domain 3"/>
    <property type="match status" value="1"/>
</dbReference>
<protein>
    <recommendedName>
        <fullName evidence="4">Rab-GAP TBC domain-containing protein</fullName>
    </recommendedName>
</protein>
<dbReference type="InterPro" id="IPR035969">
    <property type="entry name" value="Rab-GAP_TBC_sf"/>
</dbReference>
<feature type="domain" description="Rab-GAP TBC" evidence="4">
    <location>
        <begin position="208"/>
        <end position="443"/>
    </location>
</feature>
<dbReference type="GO" id="GO:0071889">
    <property type="term" value="F:14-3-3 protein binding"/>
    <property type="evidence" value="ECO:0007669"/>
    <property type="project" value="UniProtKB-ARBA"/>
</dbReference>
<evidence type="ECO:0000256" key="2">
    <source>
        <dbReference type="ARBA" id="ARBA00022553"/>
    </source>
</evidence>